<reference evidence="5" key="1">
    <citation type="submission" date="2016-10" db="EMBL/GenBank/DDBJ databases">
        <authorList>
            <person name="Varghese N."/>
            <person name="Submissions S."/>
        </authorList>
    </citation>
    <scope>NUCLEOTIDE SEQUENCE [LARGE SCALE GENOMIC DNA]</scope>
    <source>
        <strain evidence="5">ATCC 700689</strain>
    </source>
</reference>
<keyword evidence="1" id="KW-0472">Membrane</keyword>
<sequence>MSRVHTVVIAWLLCLVALAAQADTPAATLQASVDRTRVNTGETVELTLESDDATLFGKPDMSPLDADFEVRDTRQLNSLTTLEGNVHATTRWLITLMPKHSGSIDIPSLKLGELISQPIALQVVEVEPSAQSQEQKLAPVFMEASLDQDTVYVQAQAVLTVRVYHSVSLFDDSNLTPLQVPDARIEKLGDTRTYEKQINGIRHGVIEMRYALYPQHSGELTIPAQEFSATMVQDIPDTQAAATSQPTMATSPKPGKLMRVTSEPLGLKVKPQPEHYPANTPWLPARSISLSENWSPDPAHSQIGDSLTRTLVIKAEGLSSAQLPPLPATDVSALRRYPDQPQLSNQASERGLVGVREEREALVPNRPGAIDIPAVDLVWWNTQEDHLEHSALPARTLQVSTNPALAVDTPVSENTGVTVIGPPVWPWQLSTVLLSFTTLLGFGLWWRARWQPALTRVAQAGPSPRTVLDDLKRASLANDPHATRQALDAWARQQPETLADMAARFVPLSDALDGLNGALYSETGKLWLGEDLWRAVKALPAVERPQDPNGGDSLPPLYPK</sequence>
<keyword evidence="1" id="KW-0812">Transmembrane</keyword>
<evidence type="ECO:0000256" key="2">
    <source>
        <dbReference type="SAM" id="SignalP"/>
    </source>
</evidence>
<dbReference type="Pfam" id="PF13584">
    <property type="entry name" value="BatD"/>
    <property type="match status" value="2"/>
</dbReference>
<dbReference type="PANTHER" id="PTHR40940:SF1">
    <property type="entry name" value="PROTEIN BATD"/>
    <property type="match status" value="1"/>
</dbReference>
<accession>A0A1G8NC80</accession>
<dbReference type="STRING" id="89065.SAMN05216605_11739"/>
<evidence type="ECO:0000313" key="4">
    <source>
        <dbReference type="EMBL" id="SDI77879.1"/>
    </source>
</evidence>
<organism evidence="4 5">
    <name type="scientific">Pseudomonas abietaniphila</name>
    <dbReference type="NCBI Taxonomy" id="89065"/>
    <lineage>
        <taxon>Bacteria</taxon>
        <taxon>Pseudomonadati</taxon>
        <taxon>Pseudomonadota</taxon>
        <taxon>Gammaproteobacteria</taxon>
        <taxon>Pseudomonadales</taxon>
        <taxon>Pseudomonadaceae</taxon>
        <taxon>Pseudomonas</taxon>
    </lineage>
</organism>
<gene>
    <name evidence="4" type="ORF">SAMN05216605_11739</name>
</gene>
<keyword evidence="5" id="KW-1185">Reference proteome</keyword>
<dbReference type="RefSeq" id="WP_074757186.1">
    <property type="nucleotide sequence ID" value="NZ_FNCO01000017.1"/>
</dbReference>
<dbReference type="AlphaFoldDB" id="A0A1G8NC80"/>
<dbReference type="InterPro" id="IPR025738">
    <property type="entry name" value="BatD"/>
</dbReference>
<protein>
    <submittedName>
        <fullName evidence="4">Oxygen tolerance</fullName>
    </submittedName>
</protein>
<evidence type="ECO:0000259" key="3">
    <source>
        <dbReference type="Pfam" id="PF25607"/>
    </source>
</evidence>
<name>A0A1G8NC80_9PSED</name>
<dbReference type="Proteomes" id="UP000182894">
    <property type="component" value="Unassembled WGS sequence"/>
</dbReference>
<dbReference type="OrthoDB" id="5293418at2"/>
<evidence type="ECO:0000256" key="1">
    <source>
        <dbReference type="SAM" id="Phobius"/>
    </source>
</evidence>
<dbReference type="InterPro" id="IPR057699">
    <property type="entry name" value="DUF7939"/>
</dbReference>
<feature type="chain" id="PRO_5010197843" evidence="2">
    <location>
        <begin position="23"/>
        <end position="560"/>
    </location>
</feature>
<feature type="signal peptide" evidence="2">
    <location>
        <begin position="1"/>
        <end position="22"/>
    </location>
</feature>
<keyword evidence="1" id="KW-1133">Transmembrane helix</keyword>
<proteinExistence type="predicted"/>
<dbReference type="PANTHER" id="PTHR40940">
    <property type="entry name" value="PROTEIN BATD-RELATED"/>
    <property type="match status" value="1"/>
</dbReference>
<dbReference type="Pfam" id="PF25607">
    <property type="entry name" value="DUF7939"/>
    <property type="match status" value="1"/>
</dbReference>
<feature type="transmembrane region" description="Helical" evidence="1">
    <location>
        <begin position="425"/>
        <end position="446"/>
    </location>
</feature>
<dbReference type="EMBL" id="FNCO01000017">
    <property type="protein sequence ID" value="SDI77879.1"/>
    <property type="molecule type" value="Genomic_DNA"/>
</dbReference>
<feature type="domain" description="DUF7939" evidence="3">
    <location>
        <begin position="465"/>
        <end position="541"/>
    </location>
</feature>
<evidence type="ECO:0000313" key="5">
    <source>
        <dbReference type="Proteomes" id="UP000182894"/>
    </source>
</evidence>
<keyword evidence="2" id="KW-0732">Signal</keyword>